<dbReference type="InterPro" id="IPR024079">
    <property type="entry name" value="MetalloPept_cat_dom_sf"/>
</dbReference>
<evidence type="ECO:0000313" key="2">
    <source>
        <dbReference type="EMBL" id="MCC8364356.1"/>
    </source>
</evidence>
<evidence type="ECO:0000313" key="3">
    <source>
        <dbReference type="Proteomes" id="UP001165293"/>
    </source>
</evidence>
<dbReference type="SMART" id="SM00235">
    <property type="entry name" value="ZnMc"/>
    <property type="match status" value="1"/>
</dbReference>
<dbReference type="InterPro" id="IPR006026">
    <property type="entry name" value="Peptidase_Metallo"/>
</dbReference>
<dbReference type="Gene3D" id="3.40.390.10">
    <property type="entry name" value="Collagenase (Catalytic Domain)"/>
    <property type="match status" value="1"/>
</dbReference>
<dbReference type="RefSeq" id="WP_230528148.1">
    <property type="nucleotide sequence ID" value="NZ_JAJGAK010000004.1"/>
</dbReference>
<feature type="domain" description="Peptidase metallopeptidase" evidence="1">
    <location>
        <begin position="40"/>
        <end position="230"/>
    </location>
</feature>
<dbReference type="SUPFAM" id="SSF55486">
    <property type="entry name" value="Metalloproteases ('zincins'), catalytic domain"/>
    <property type="match status" value="1"/>
</dbReference>
<accession>A0ABS8JL77</accession>
<proteinExistence type="predicted"/>
<name>A0ABS8JL77_9GAMM</name>
<evidence type="ECO:0000259" key="1">
    <source>
        <dbReference type="SMART" id="SM00235"/>
    </source>
</evidence>
<comment type="caution">
    <text evidence="2">The sequence shown here is derived from an EMBL/GenBank/DDBJ whole genome shotgun (WGS) entry which is preliminary data.</text>
</comment>
<dbReference type="EMBL" id="JAJGAK010000004">
    <property type="protein sequence ID" value="MCC8364356.1"/>
    <property type="molecule type" value="Genomic_DNA"/>
</dbReference>
<gene>
    <name evidence="2" type="ORF">LK996_14880</name>
</gene>
<reference evidence="2" key="1">
    <citation type="submission" date="2021-10" db="EMBL/GenBank/DDBJ databases">
        <authorList>
            <person name="Lyu M."/>
            <person name="Wang X."/>
            <person name="Meng X."/>
            <person name="Xu K."/>
        </authorList>
    </citation>
    <scope>NUCLEOTIDE SEQUENCE</scope>
    <source>
        <strain evidence="2">A6</strain>
    </source>
</reference>
<keyword evidence="3" id="KW-1185">Reference proteome</keyword>
<protein>
    <recommendedName>
        <fullName evidence="1">Peptidase metallopeptidase domain-containing protein</fullName>
    </recommendedName>
</protein>
<dbReference type="Proteomes" id="UP001165293">
    <property type="component" value="Unassembled WGS sequence"/>
</dbReference>
<sequence>MRRDLPFLCAIAFAIGFLLALVHSIARAGGPLFIDESSMRPVAWPNGVAVPVYVDLGALGAFDNATADALVADALKQWSDVDTSAFTAHVAGDFASIGLPDITGATAASVIGVDNGGGIHVVYDHDGSVLRNYFGVDERVLGIAMPEFGEGPVVTEGFVLLNGASVSMYKPTSAQFSGVVAHELGHAIGLAHSQTNGASAVYADPTGPDACAIPYASRAPNDSVETMYPVIALSGVGAHMGSVDVRDDRVSLSNLYPSTGWPATHASIAGRVTLPDGTTDLTGVNVVARNLADPFNDAVSAMSGDQTHGRIGPDGRFSLNGLTPGADYVLFVDTIVQGGFSTPRAFLPYYRASEEFWNSDESGDGDTDARCASTPLRVAAGSTTPADIAINTPANEHLLRLLPYPGFSATGVSTDGRVLVGTVPAPASDGLPPFAQYTMRWTEETGLQRVPGSLGFGGNAKVDSTGATVFTTFADENNATFPGTWRVGDATHQRLDPGYGAMAIACDGSGANVMDIAQEGAVIVGMAYRDCRTAVAYRWTPSTGYQALGGFGPISRANAVSDDGMTIVGWNDGHSVYRGRQGVWWHRGRQTFASPAPASGTQYWDDASDVSGDGNVIVGSHAQSTYAWRATRAGERRILPRLAIPGVMDERNRGVSFNVAHDGSYVLGRYGDIFAYRMFLWTEALGTIDFSEFLYAQGADHARVFDFFATLVVTHDDRTIIGWGYSNGVPLNFTSRLDQVAVCTPAQETQYVAFPHGMDDAVRAGSRVGRCDRIASAM</sequence>
<organism evidence="2 3">
    <name type="scientific">Noviluteimonas lactosilytica</name>
    <dbReference type="NCBI Taxonomy" id="2888523"/>
    <lineage>
        <taxon>Bacteria</taxon>
        <taxon>Pseudomonadati</taxon>
        <taxon>Pseudomonadota</taxon>
        <taxon>Gammaproteobacteria</taxon>
        <taxon>Lysobacterales</taxon>
        <taxon>Lysobacteraceae</taxon>
        <taxon>Noviluteimonas</taxon>
    </lineage>
</organism>